<dbReference type="AlphaFoldDB" id="A0A0F4GLC2"/>
<proteinExistence type="predicted"/>
<dbReference type="EMBL" id="LAFY01000420">
    <property type="protein sequence ID" value="KJX98196.1"/>
    <property type="molecule type" value="Genomic_DNA"/>
</dbReference>
<evidence type="ECO:0000313" key="2">
    <source>
        <dbReference type="Proteomes" id="UP000033647"/>
    </source>
</evidence>
<organism evidence="1 2">
    <name type="scientific">Zymoseptoria brevis</name>
    <dbReference type="NCBI Taxonomy" id="1047168"/>
    <lineage>
        <taxon>Eukaryota</taxon>
        <taxon>Fungi</taxon>
        <taxon>Dikarya</taxon>
        <taxon>Ascomycota</taxon>
        <taxon>Pezizomycotina</taxon>
        <taxon>Dothideomycetes</taxon>
        <taxon>Dothideomycetidae</taxon>
        <taxon>Mycosphaerellales</taxon>
        <taxon>Mycosphaerellaceae</taxon>
        <taxon>Zymoseptoria</taxon>
    </lineage>
</organism>
<comment type="caution">
    <text evidence="1">The sequence shown here is derived from an EMBL/GenBank/DDBJ whole genome shotgun (WGS) entry which is preliminary data.</text>
</comment>
<keyword evidence="2" id="KW-1185">Reference proteome</keyword>
<dbReference type="Proteomes" id="UP000033647">
    <property type="component" value="Unassembled WGS sequence"/>
</dbReference>
<gene>
    <name evidence="1" type="ORF">TI39_contig428g00019</name>
</gene>
<protein>
    <submittedName>
        <fullName evidence="1">Uncharacterized protein</fullName>
    </submittedName>
</protein>
<reference evidence="1 2" key="1">
    <citation type="submission" date="2015-03" db="EMBL/GenBank/DDBJ databases">
        <title>RNA-seq based gene annotation and comparative genomics of four Zymoseptoria species reveal species-specific pathogenicity related genes and transposable element activity.</title>
        <authorList>
            <person name="Grandaubert J."/>
            <person name="Bhattacharyya A."/>
            <person name="Stukenbrock E.H."/>
        </authorList>
    </citation>
    <scope>NUCLEOTIDE SEQUENCE [LARGE SCALE GENOMIC DNA]</scope>
    <source>
        <strain evidence="1 2">Zb18110</strain>
    </source>
</reference>
<name>A0A0F4GLC2_9PEZI</name>
<evidence type="ECO:0000313" key="1">
    <source>
        <dbReference type="EMBL" id="KJX98196.1"/>
    </source>
</evidence>
<accession>A0A0F4GLC2</accession>
<sequence length="162" mass="19012">MSLSQDKIQTYIVRLKPLFRDLGIDASSAAIEQWIPLAKKIVEMSRCNAAGLKRKVITLRQDVRRAVRDGDADWADGFRGEHFEWDWNQWRRNIDKLRTELDQIQHDHRKAMWIVQRTLAAKRKMEIVMHELRDAKAQAELTDLATEMNKDADDEGGWLQEQ</sequence>